<organism evidence="1 2">
    <name type="scientific">Pluteus cervinus</name>
    <dbReference type="NCBI Taxonomy" id="181527"/>
    <lineage>
        <taxon>Eukaryota</taxon>
        <taxon>Fungi</taxon>
        <taxon>Dikarya</taxon>
        <taxon>Basidiomycota</taxon>
        <taxon>Agaricomycotina</taxon>
        <taxon>Agaricomycetes</taxon>
        <taxon>Agaricomycetidae</taxon>
        <taxon>Agaricales</taxon>
        <taxon>Pluteineae</taxon>
        <taxon>Pluteaceae</taxon>
        <taxon>Pluteus</taxon>
    </lineage>
</organism>
<accession>A0ACD3A8P1</accession>
<protein>
    <submittedName>
        <fullName evidence="1">Uncharacterized protein</fullName>
    </submittedName>
</protein>
<name>A0ACD3A8P1_9AGAR</name>
<reference evidence="1 2" key="1">
    <citation type="journal article" date="2019" name="Nat. Ecol. Evol.">
        <title>Megaphylogeny resolves global patterns of mushroom evolution.</title>
        <authorList>
            <person name="Varga T."/>
            <person name="Krizsan K."/>
            <person name="Foldi C."/>
            <person name="Dima B."/>
            <person name="Sanchez-Garcia M."/>
            <person name="Sanchez-Ramirez S."/>
            <person name="Szollosi G.J."/>
            <person name="Szarkandi J.G."/>
            <person name="Papp V."/>
            <person name="Albert L."/>
            <person name="Andreopoulos W."/>
            <person name="Angelini C."/>
            <person name="Antonin V."/>
            <person name="Barry K.W."/>
            <person name="Bougher N.L."/>
            <person name="Buchanan P."/>
            <person name="Buyck B."/>
            <person name="Bense V."/>
            <person name="Catcheside P."/>
            <person name="Chovatia M."/>
            <person name="Cooper J."/>
            <person name="Damon W."/>
            <person name="Desjardin D."/>
            <person name="Finy P."/>
            <person name="Geml J."/>
            <person name="Haridas S."/>
            <person name="Hughes K."/>
            <person name="Justo A."/>
            <person name="Karasinski D."/>
            <person name="Kautmanova I."/>
            <person name="Kiss B."/>
            <person name="Kocsube S."/>
            <person name="Kotiranta H."/>
            <person name="LaButti K.M."/>
            <person name="Lechner B.E."/>
            <person name="Liimatainen K."/>
            <person name="Lipzen A."/>
            <person name="Lukacs Z."/>
            <person name="Mihaltcheva S."/>
            <person name="Morgado L.N."/>
            <person name="Niskanen T."/>
            <person name="Noordeloos M.E."/>
            <person name="Ohm R.A."/>
            <person name="Ortiz-Santana B."/>
            <person name="Ovrebo C."/>
            <person name="Racz N."/>
            <person name="Riley R."/>
            <person name="Savchenko A."/>
            <person name="Shiryaev A."/>
            <person name="Soop K."/>
            <person name="Spirin V."/>
            <person name="Szebenyi C."/>
            <person name="Tomsovsky M."/>
            <person name="Tulloss R.E."/>
            <person name="Uehling J."/>
            <person name="Grigoriev I.V."/>
            <person name="Vagvolgyi C."/>
            <person name="Papp T."/>
            <person name="Martin F.M."/>
            <person name="Miettinen O."/>
            <person name="Hibbett D.S."/>
            <person name="Nagy L.G."/>
        </authorList>
    </citation>
    <scope>NUCLEOTIDE SEQUENCE [LARGE SCALE GENOMIC DNA]</scope>
    <source>
        <strain evidence="1 2">NL-1719</strain>
    </source>
</reference>
<evidence type="ECO:0000313" key="2">
    <source>
        <dbReference type="Proteomes" id="UP000308600"/>
    </source>
</evidence>
<sequence>MGWEENGGTIRALRSLAIVVSSDRTHVGNITLDQRSINDFLPASTFGLDPCHLCCNPDNQRQNNLIQFVNVLHIIIGLSVALPLWPTCPDLRFNSPAVSRAQLFLQKMLHIYARGRKASVAGRPAMFAPRSRHLPDLMIPTKIVTDPHPISIRAVW</sequence>
<dbReference type="EMBL" id="ML208637">
    <property type="protein sequence ID" value="TFK61684.1"/>
    <property type="molecule type" value="Genomic_DNA"/>
</dbReference>
<dbReference type="Proteomes" id="UP000308600">
    <property type="component" value="Unassembled WGS sequence"/>
</dbReference>
<proteinExistence type="predicted"/>
<evidence type="ECO:0000313" key="1">
    <source>
        <dbReference type="EMBL" id="TFK61684.1"/>
    </source>
</evidence>
<keyword evidence="2" id="KW-1185">Reference proteome</keyword>
<gene>
    <name evidence="1" type="ORF">BDN72DRAFT_431375</name>
</gene>